<dbReference type="InterPro" id="IPR009739">
    <property type="entry name" value="LprI-like_N"/>
</dbReference>
<keyword evidence="1" id="KW-0732">Signal</keyword>
<reference evidence="4 5" key="1">
    <citation type="journal article" date="2015" name="Int. J. Syst. Evol. Microbiol.">
        <title>Erythrobacter atlanticus sp. nov., a bacterium from ocean sediment able to degrade polycyclic aromatic hydrocarbons.</title>
        <authorList>
            <person name="Zhuang L."/>
            <person name="Liu Y."/>
            <person name="Wang L."/>
            <person name="Wang W."/>
            <person name="Shao Z."/>
        </authorList>
    </citation>
    <scope>NUCLEOTIDE SEQUENCE [LARGE SCALE GENOMIC DNA]</scope>
    <source>
        <strain evidence="5">s21-N3</strain>
    </source>
</reference>
<dbReference type="AlphaFoldDB" id="A0A0H4VEE4"/>
<gene>
    <name evidence="4" type="ORF">CP97_02450</name>
</gene>
<dbReference type="InterPro" id="IPR046232">
    <property type="entry name" value="DUF6265"/>
</dbReference>
<dbReference type="Gene3D" id="1.20.1270.180">
    <property type="match status" value="1"/>
</dbReference>
<evidence type="ECO:0000259" key="3">
    <source>
        <dbReference type="Pfam" id="PF19780"/>
    </source>
</evidence>
<dbReference type="Pfam" id="PF19780">
    <property type="entry name" value="DUF6265"/>
    <property type="match status" value="1"/>
</dbReference>
<feature type="signal peptide" evidence="1">
    <location>
        <begin position="1"/>
        <end position="20"/>
    </location>
</feature>
<feature type="domain" description="DUF6265" evidence="3">
    <location>
        <begin position="41"/>
        <end position="150"/>
    </location>
</feature>
<keyword evidence="5" id="KW-1185">Reference proteome</keyword>
<dbReference type="Pfam" id="PF07007">
    <property type="entry name" value="LprI"/>
    <property type="match status" value="1"/>
</dbReference>
<feature type="chain" id="PRO_5007772083" evidence="1">
    <location>
        <begin position="21"/>
        <end position="291"/>
    </location>
</feature>
<organism evidence="4 5">
    <name type="scientific">Aurantiacibacter atlanticus</name>
    <dbReference type="NCBI Taxonomy" id="1648404"/>
    <lineage>
        <taxon>Bacteria</taxon>
        <taxon>Pseudomonadati</taxon>
        <taxon>Pseudomonadota</taxon>
        <taxon>Alphaproteobacteria</taxon>
        <taxon>Sphingomonadales</taxon>
        <taxon>Erythrobacteraceae</taxon>
        <taxon>Aurantiacibacter</taxon>
    </lineage>
</organism>
<evidence type="ECO:0000313" key="5">
    <source>
        <dbReference type="Proteomes" id="UP000059113"/>
    </source>
</evidence>
<dbReference type="Proteomes" id="UP000059113">
    <property type="component" value="Chromosome"/>
</dbReference>
<evidence type="ECO:0000256" key="1">
    <source>
        <dbReference type="SAM" id="SignalP"/>
    </source>
</evidence>
<accession>A0A0H4VEE4</accession>
<proteinExistence type="predicted"/>
<protein>
    <submittedName>
        <fullName evidence="4">Uncharacterized protein</fullName>
    </submittedName>
</protein>
<dbReference type="EMBL" id="CP011310">
    <property type="protein sequence ID" value="AKQ43082.2"/>
    <property type="molecule type" value="Genomic_DNA"/>
</dbReference>
<feature type="domain" description="Lysozyme inhibitor LprI-like N-terminal" evidence="2">
    <location>
        <begin position="177"/>
        <end position="267"/>
    </location>
</feature>
<dbReference type="KEGG" id="ery:CP97_02450"/>
<evidence type="ECO:0000313" key="4">
    <source>
        <dbReference type="EMBL" id="AKQ43082.2"/>
    </source>
</evidence>
<reference evidence="5" key="2">
    <citation type="submission" date="2015-04" db="EMBL/GenBank/DDBJ databases">
        <title>The complete genome sequence of Erythrobacter sp. s21-N3.</title>
        <authorList>
            <person name="Zhuang L."/>
            <person name="Liu Y."/>
            <person name="Shao Z."/>
        </authorList>
    </citation>
    <scope>NUCLEOTIDE SEQUENCE [LARGE SCALE GENOMIC DNA]</scope>
    <source>
        <strain evidence="5">s21-N3</strain>
    </source>
</reference>
<evidence type="ECO:0000259" key="2">
    <source>
        <dbReference type="Pfam" id="PF07007"/>
    </source>
</evidence>
<sequence>MRTIVPAIALACITSAPVCAQETRVMPADHISPAASMDDMDWLVGQWEGTGIGGNRATESWLPPTGDTMVGTFIQTGDNGGIQFTEHLYLVEHVGSLVLRLKHFNPDLTGWEERDDMLTFRLVDIEPCAAYFASLTLRCDGDDGLVAAVQIRSKDGAANELIFRFRRTGEPLVPSRCSDAVTTLDINDCLLAVFERADARRGEYLAAAIQQADGNAELTAQIEQSDAAFTAYRDAECGAVYTDWIEGSIRGAMSLSCRIAMTDRRTSTIWQNWLTQMDSTTPILPEPAPTR</sequence>
<name>A0A0H4VEE4_9SPHN</name>
<dbReference type="STRING" id="1648404.CP97_02450"/>